<comment type="similarity">
    <text evidence="1">Belongs to the sigma-70 factor family.</text>
</comment>
<keyword evidence="4" id="KW-0238">DNA-binding</keyword>
<keyword evidence="5" id="KW-0804">Transcription</keyword>
<reference evidence="7 8" key="1">
    <citation type="submission" date="2024-03" db="EMBL/GenBank/DDBJ databases">
        <title>Aureococcus anophagefferens CCMP1851 and Kratosvirus quantuckense: Draft genome of a second virus-susceptible host strain in the model system.</title>
        <authorList>
            <person name="Chase E."/>
            <person name="Truchon A.R."/>
            <person name="Schepens W."/>
            <person name="Wilhelm S.W."/>
        </authorList>
    </citation>
    <scope>NUCLEOTIDE SEQUENCE [LARGE SCALE GENOMIC DNA]</scope>
    <source>
        <strain evidence="7 8">CCMP1851</strain>
    </source>
</reference>
<dbReference type="InterPro" id="IPR000943">
    <property type="entry name" value="RNA_pol_sigma70"/>
</dbReference>
<protein>
    <submittedName>
        <fullName evidence="7">RNA polymerase sigma-70</fullName>
    </submittedName>
</protein>
<evidence type="ECO:0000256" key="5">
    <source>
        <dbReference type="ARBA" id="ARBA00023163"/>
    </source>
</evidence>
<dbReference type="InterPro" id="IPR013324">
    <property type="entry name" value="RNA_pol_sigma_r3/r4-like"/>
</dbReference>
<evidence type="ECO:0000256" key="3">
    <source>
        <dbReference type="ARBA" id="ARBA00023082"/>
    </source>
</evidence>
<proteinExistence type="inferred from homology"/>
<dbReference type="InterPro" id="IPR013325">
    <property type="entry name" value="RNA_pol_sigma_r2"/>
</dbReference>
<dbReference type="InterPro" id="IPR036388">
    <property type="entry name" value="WH-like_DNA-bd_sf"/>
</dbReference>
<name>A0ABR1FQG4_AURAN</name>
<dbReference type="EMBL" id="JBBJCI010000290">
    <property type="protein sequence ID" value="KAK7235744.1"/>
    <property type="molecule type" value="Genomic_DNA"/>
</dbReference>
<dbReference type="SUPFAM" id="SSF88659">
    <property type="entry name" value="Sigma3 and sigma4 domains of RNA polymerase sigma factors"/>
    <property type="match status" value="2"/>
</dbReference>
<dbReference type="InterPro" id="IPR007624">
    <property type="entry name" value="RNA_pol_sigma70_r3"/>
</dbReference>
<dbReference type="Gene3D" id="1.10.10.10">
    <property type="entry name" value="Winged helix-like DNA-binding domain superfamily/Winged helix DNA-binding domain"/>
    <property type="match status" value="2"/>
</dbReference>
<keyword evidence="3" id="KW-0731">Sigma factor</keyword>
<dbReference type="PANTHER" id="PTHR30603:SF47">
    <property type="entry name" value="RNA POLYMERASE SIGMA FACTOR SIGD, CHLOROPLASTIC"/>
    <property type="match status" value="1"/>
</dbReference>
<dbReference type="SUPFAM" id="SSF88946">
    <property type="entry name" value="Sigma2 domain of RNA polymerase sigma factors"/>
    <property type="match status" value="1"/>
</dbReference>
<sequence>MPALAGLDAQPRRLTLEEEGRLAGVAQREQALQAKRYALFQQLGRTPTADEWAKAALGADCSPQDLGRVRRESVAAKHALVRANGGLVVSIARGYQRLRTGAGVEALDDLVQEGTLGLIRAVEKYEPERGIRFGTYATAWIKASISAWLKRGDAMIKVPSRVADLGLRAARSSSALQNDLGRDATAEEVARDLGASTAAVEAAASALHGSRVVSYDASAGGDSESNFVACLADEECAVGDLKADLTNALAAVLDDRELRVVRLRYGLDDGTQRSTRECAAALGIGKEGPRS</sequence>
<evidence type="ECO:0000256" key="4">
    <source>
        <dbReference type="ARBA" id="ARBA00023125"/>
    </source>
</evidence>
<dbReference type="InterPro" id="IPR014284">
    <property type="entry name" value="RNA_pol_sigma-70_dom"/>
</dbReference>
<comment type="caution">
    <text evidence="7">The sequence shown here is derived from an EMBL/GenBank/DDBJ whole genome shotgun (WGS) entry which is preliminary data.</text>
</comment>
<evidence type="ECO:0000256" key="2">
    <source>
        <dbReference type="ARBA" id="ARBA00023015"/>
    </source>
</evidence>
<keyword evidence="2" id="KW-0805">Transcription regulation</keyword>
<organism evidence="7 8">
    <name type="scientific">Aureococcus anophagefferens</name>
    <name type="common">Harmful bloom alga</name>
    <dbReference type="NCBI Taxonomy" id="44056"/>
    <lineage>
        <taxon>Eukaryota</taxon>
        <taxon>Sar</taxon>
        <taxon>Stramenopiles</taxon>
        <taxon>Ochrophyta</taxon>
        <taxon>Pelagophyceae</taxon>
        <taxon>Pelagomonadales</taxon>
        <taxon>Pelagomonadaceae</taxon>
        <taxon>Aureococcus</taxon>
    </lineage>
</organism>
<dbReference type="PANTHER" id="PTHR30603">
    <property type="entry name" value="RNA POLYMERASE SIGMA FACTOR RPO"/>
    <property type="match status" value="1"/>
</dbReference>
<dbReference type="Proteomes" id="UP001363151">
    <property type="component" value="Unassembled WGS sequence"/>
</dbReference>
<keyword evidence="8" id="KW-1185">Reference proteome</keyword>
<dbReference type="InterPro" id="IPR007627">
    <property type="entry name" value="RNA_pol_sigma70_r2"/>
</dbReference>
<evidence type="ECO:0000259" key="6">
    <source>
        <dbReference type="PROSITE" id="PS00715"/>
    </source>
</evidence>
<dbReference type="PRINTS" id="PR00046">
    <property type="entry name" value="SIGMA70FCT"/>
</dbReference>
<evidence type="ECO:0000313" key="8">
    <source>
        <dbReference type="Proteomes" id="UP001363151"/>
    </source>
</evidence>
<dbReference type="PROSITE" id="PS00715">
    <property type="entry name" value="SIGMA70_1"/>
    <property type="match status" value="1"/>
</dbReference>
<dbReference type="Pfam" id="PF04542">
    <property type="entry name" value="Sigma70_r2"/>
    <property type="match status" value="1"/>
</dbReference>
<evidence type="ECO:0000256" key="1">
    <source>
        <dbReference type="ARBA" id="ARBA00007788"/>
    </source>
</evidence>
<dbReference type="InterPro" id="IPR050239">
    <property type="entry name" value="Sigma-70_RNA_pol_init_factors"/>
</dbReference>
<feature type="domain" description="RNA polymerase sigma-70" evidence="6">
    <location>
        <begin position="109"/>
        <end position="122"/>
    </location>
</feature>
<dbReference type="NCBIfam" id="TIGR02937">
    <property type="entry name" value="sigma70-ECF"/>
    <property type="match status" value="1"/>
</dbReference>
<evidence type="ECO:0000313" key="7">
    <source>
        <dbReference type="EMBL" id="KAK7235744.1"/>
    </source>
</evidence>
<dbReference type="Gene3D" id="1.20.120.1810">
    <property type="match status" value="1"/>
</dbReference>
<dbReference type="Pfam" id="PF04539">
    <property type="entry name" value="Sigma70_r3"/>
    <property type="match status" value="1"/>
</dbReference>
<accession>A0ABR1FQG4</accession>
<gene>
    <name evidence="7" type="ORF">SO694_00067169</name>
</gene>